<dbReference type="NCBIfam" id="TIGR00550">
    <property type="entry name" value="nadA"/>
    <property type="match status" value="1"/>
</dbReference>
<keyword evidence="6" id="KW-0808">Transferase</keyword>
<evidence type="ECO:0000313" key="11">
    <source>
        <dbReference type="EMBL" id="RZN73310.1"/>
    </source>
</evidence>
<evidence type="ECO:0000256" key="7">
    <source>
        <dbReference type="ARBA" id="ARBA00022723"/>
    </source>
</evidence>
<dbReference type="UniPathway" id="UPA00253">
    <property type="reaction ID" value="UER00327"/>
</dbReference>
<dbReference type="PANTHER" id="PTHR30573:SF0">
    <property type="entry name" value="QUINOLINATE SYNTHASE, CHLOROPLASTIC"/>
    <property type="match status" value="1"/>
</dbReference>
<organism evidence="11 12">
    <name type="scientific">Candidatus Methanolliviera hydrocarbonicum</name>
    <dbReference type="NCBI Taxonomy" id="2491085"/>
    <lineage>
        <taxon>Archaea</taxon>
        <taxon>Methanobacteriati</taxon>
        <taxon>Methanobacteriota</taxon>
        <taxon>Candidatus Methanoliparia</taxon>
        <taxon>Candidatus Methanoliparales</taxon>
        <taxon>Candidatus Methanollivieraceae</taxon>
        <taxon>Candidatus Methanolliviera</taxon>
    </lineage>
</organism>
<keyword evidence="7" id="KW-0479">Metal-binding</keyword>
<reference evidence="11 12" key="1">
    <citation type="journal article" date="2019" name="Nat. Microbiol.">
        <title>Wide diversity of methane and short-chain alkane metabolisms in uncultured archaea.</title>
        <authorList>
            <person name="Borrel G."/>
            <person name="Adam P.S."/>
            <person name="McKay L.J."/>
            <person name="Chen L.X."/>
            <person name="Sierra-Garcia I.N."/>
            <person name="Sieber C.M."/>
            <person name="Letourneur Q."/>
            <person name="Ghozlane A."/>
            <person name="Andersen G.L."/>
            <person name="Li W.J."/>
            <person name="Hallam S.J."/>
            <person name="Muyzer G."/>
            <person name="de Oliveira V.M."/>
            <person name="Inskeep W.P."/>
            <person name="Banfield J.F."/>
            <person name="Gribaldo S."/>
        </authorList>
    </citation>
    <scope>NUCLEOTIDE SEQUENCE [LARGE SCALE GENOMIC DNA]</scope>
    <source>
        <strain evidence="11">NM1b</strain>
    </source>
</reference>
<protein>
    <recommendedName>
        <fullName evidence="3 10">Quinolinate synthase</fullName>
        <ecNumber evidence="3 10">2.5.1.72</ecNumber>
    </recommendedName>
</protein>
<dbReference type="InterPro" id="IPR036094">
    <property type="entry name" value="NadA_sf"/>
</dbReference>
<dbReference type="InterPro" id="IPR003473">
    <property type="entry name" value="NadA"/>
</dbReference>
<dbReference type="NCBIfam" id="NF006878">
    <property type="entry name" value="PRK09375.1-2"/>
    <property type="match status" value="1"/>
</dbReference>
<evidence type="ECO:0000256" key="5">
    <source>
        <dbReference type="ARBA" id="ARBA00022642"/>
    </source>
</evidence>
<evidence type="ECO:0000256" key="1">
    <source>
        <dbReference type="ARBA" id="ARBA00001966"/>
    </source>
</evidence>
<evidence type="ECO:0000256" key="4">
    <source>
        <dbReference type="ARBA" id="ARBA00022485"/>
    </source>
</evidence>
<gene>
    <name evidence="11" type="primary">nadA</name>
    <name evidence="11" type="ORF">EF807_00780</name>
</gene>
<dbReference type="EC" id="2.5.1.72" evidence="3 10"/>
<dbReference type="GO" id="GO:0046872">
    <property type="term" value="F:metal ion binding"/>
    <property type="evidence" value="ECO:0007669"/>
    <property type="project" value="UniProtKB-KW"/>
</dbReference>
<dbReference type="Proteomes" id="UP000320766">
    <property type="component" value="Unassembled WGS sequence"/>
</dbReference>
<dbReference type="Gene3D" id="3.40.50.10800">
    <property type="entry name" value="NadA-like"/>
    <property type="match status" value="3"/>
</dbReference>
<evidence type="ECO:0000256" key="10">
    <source>
        <dbReference type="NCBIfam" id="TIGR00550"/>
    </source>
</evidence>
<comment type="pathway">
    <text evidence="2">Cofactor biosynthesis; NAD(+) biosynthesis; quinolinate from iminoaspartate: step 1/1.</text>
</comment>
<sequence length="296" mass="32971">MIEKLKDEKNAIILAHNYSRPEIQDVADFVGDSLELAEKASKTDADIIVFCGVDFMAETAAILNPGKKVLIPDIAICPMAQMLKTEDLLKAKKRYPDAEVVLYINTLAEHKVYADCICTSANAGDIVESMNSDTVIFGPDINLARYVESQTSKRVIPVPEYGLCPTHHQITAEDLSDAKARHPGVEIVAHPECTENILKRANAIASTSGMIKYCKESEENEFLIATEIGLIHRLRKDVPGKKFYPLSKSAVCPQMKTHTLRKVERALEVERIHVKVPKDIAEKAMIPIQRMLSMRC</sequence>
<dbReference type="GO" id="GO:0008987">
    <property type="term" value="F:quinolinate synthetase A activity"/>
    <property type="evidence" value="ECO:0007669"/>
    <property type="project" value="UniProtKB-UniRule"/>
</dbReference>
<comment type="cofactor">
    <cofactor evidence="1">
        <name>[4Fe-4S] cluster</name>
        <dbReference type="ChEBI" id="CHEBI:49883"/>
    </cofactor>
</comment>
<keyword evidence="5" id="KW-0662">Pyridine nucleotide biosynthesis</keyword>
<dbReference type="Pfam" id="PF02445">
    <property type="entry name" value="NadA"/>
    <property type="match status" value="1"/>
</dbReference>
<comment type="caution">
    <text evidence="11">The sequence shown here is derived from an EMBL/GenBank/DDBJ whole genome shotgun (WGS) entry which is preliminary data.</text>
</comment>
<dbReference type="GO" id="GO:0034628">
    <property type="term" value="P:'de novo' NAD+ biosynthetic process from L-aspartate"/>
    <property type="evidence" value="ECO:0007669"/>
    <property type="project" value="TreeGrafter"/>
</dbReference>
<proteinExistence type="predicted"/>
<dbReference type="SUPFAM" id="SSF142754">
    <property type="entry name" value="NadA-like"/>
    <property type="match status" value="1"/>
</dbReference>
<dbReference type="PANTHER" id="PTHR30573">
    <property type="entry name" value="QUINOLINATE SYNTHETASE A"/>
    <property type="match status" value="1"/>
</dbReference>
<evidence type="ECO:0000313" key="12">
    <source>
        <dbReference type="Proteomes" id="UP000320766"/>
    </source>
</evidence>
<accession>A0A520KYQ1</accession>
<dbReference type="EMBL" id="RXIL01000014">
    <property type="protein sequence ID" value="RZN73310.1"/>
    <property type="molecule type" value="Genomic_DNA"/>
</dbReference>
<keyword evidence="8" id="KW-0408">Iron</keyword>
<evidence type="ECO:0000256" key="2">
    <source>
        <dbReference type="ARBA" id="ARBA00005065"/>
    </source>
</evidence>
<evidence type="ECO:0000256" key="6">
    <source>
        <dbReference type="ARBA" id="ARBA00022679"/>
    </source>
</evidence>
<keyword evidence="4" id="KW-0004">4Fe-4S</keyword>
<evidence type="ECO:0000256" key="3">
    <source>
        <dbReference type="ARBA" id="ARBA00012669"/>
    </source>
</evidence>
<dbReference type="AlphaFoldDB" id="A0A520KYQ1"/>
<evidence type="ECO:0000256" key="9">
    <source>
        <dbReference type="ARBA" id="ARBA00023014"/>
    </source>
</evidence>
<keyword evidence="9" id="KW-0411">Iron-sulfur</keyword>
<name>A0A520KYQ1_9EURY</name>
<evidence type="ECO:0000256" key="8">
    <source>
        <dbReference type="ARBA" id="ARBA00023004"/>
    </source>
</evidence>
<dbReference type="GO" id="GO:0051539">
    <property type="term" value="F:4 iron, 4 sulfur cluster binding"/>
    <property type="evidence" value="ECO:0007669"/>
    <property type="project" value="UniProtKB-KW"/>
</dbReference>